<comment type="similarity">
    <text evidence="2">Belongs to the peptidase M14 family.</text>
</comment>
<dbReference type="InterPro" id="IPR029062">
    <property type="entry name" value="Class_I_gatase-like"/>
</dbReference>
<comment type="cofactor">
    <cofactor evidence="1">
        <name>Zn(2+)</name>
        <dbReference type="ChEBI" id="CHEBI:29105"/>
    </cofactor>
</comment>
<keyword evidence="6" id="KW-0482">Metalloprotease</keyword>
<dbReference type="InterPro" id="IPR000834">
    <property type="entry name" value="Peptidase_M14"/>
</dbReference>
<dbReference type="SUPFAM" id="SSF52317">
    <property type="entry name" value="Class I glutamine amidotransferase-like"/>
    <property type="match status" value="1"/>
</dbReference>
<dbReference type="RefSeq" id="WP_189939164.1">
    <property type="nucleotide sequence ID" value="NZ_BNCD01000045.1"/>
</dbReference>
<evidence type="ECO:0000256" key="7">
    <source>
        <dbReference type="SAM" id="MobiDB-lite"/>
    </source>
</evidence>
<evidence type="ECO:0000313" key="9">
    <source>
        <dbReference type="EMBL" id="GHH88884.1"/>
    </source>
</evidence>
<accession>A0A919LAK4</accession>
<evidence type="ECO:0000313" key="10">
    <source>
        <dbReference type="Proteomes" id="UP000603708"/>
    </source>
</evidence>
<name>A0A919LAK4_9ACTN</name>
<organism evidence="9 10">
    <name type="scientific">Streptomyces sulfonofaciens</name>
    <dbReference type="NCBI Taxonomy" id="68272"/>
    <lineage>
        <taxon>Bacteria</taxon>
        <taxon>Bacillati</taxon>
        <taxon>Actinomycetota</taxon>
        <taxon>Actinomycetes</taxon>
        <taxon>Kitasatosporales</taxon>
        <taxon>Streptomycetaceae</taxon>
        <taxon>Streptomyces</taxon>
    </lineage>
</organism>
<keyword evidence="10" id="KW-1185">Reference proteome</keyword>
<dbReference type="PANTHER" id="PTHR11705">
    <property type="entry name" value="PROTEASE FAMILY M14 CARBOXYPEPTIDASE A,B"/>
    <property type="match status" value="1"/>
</dbReference>
<dbReference type="Gene3D" id="3.40.630.10">
    <property type="entry name" value="Zn peptidases"/>
    <property type="match status" value="1"/>
</dbReference>
<evidence type="ECO:0000259" key="8">
    <source>
        <dbReference type="Pfam" id="PF00246"/>
    </source>
</evidence>
<keyword evidence="4" id="KW-0378">Hydrolase</keyword>
<dbReference type="GO" id="GO:0006508">
    <property type="term" value="P:proteolysis"/>
    <property type="evidence" value="ECO:0007669"/>
    <property type="project" value="UniProtKB-KW"/>
</dbReference>
<evidence type="ECO:0000256" key="2">
    <source>
        <dbReference type="ARBA" id="ARBA00005988"/>
    </source>
</evidence>
<dbReference type="Proteomes" id="UP000603708">
    <property type="component" value="Unassembled WGS sequence"/>
</dbReference>
<proteinExistence type="inferred from homology"/>
<evidence type="ECO:0000256" key="6">
    <source>
        <dbReference type="ARBA" id="ARBA00023049"/>
    </source>
</evidence>
<evidence type="ECO:0000256" key="1">
    <source>
        <dbReference type="ARBA" id="ARBA00001947"/>
    </source>
</evidence>
<evidence type="ECO:0000256" key="3">
    <source>
        <dbReference type="ARBA" id="ARBA00022670"/>
    </source>
</evidence>
<evidence type="ECO:0000256" key="5">
    <source>
        <dbReference type="ARBA" id="ARBA00022833"/>
    </source>
</evidence>
<dbReference type="GO" id="GO:0005615">
    <property type="term" value="C:extracellular space"/>
    <property type="evidence" value="ECO:0007669"/>
    <property type="project" value="TreeGrafter"/>
</dbReference>
<reference evidence="9" key="2">
    <citation type="submission" date="2020-09" db="EMBL/GenBank/DDBJ databases">
        <authorList>
            <person name="Sun Q."/>
            <person name="Ohkuma M."/>
        </authorList>
    </citation>
    <scope>NUCLEOTIDE SEQUENCE</scope>
    <source>
        <strain evidence="9">JCM 5069</strain>
    </source>
</reference>
<reference evidence="9" key="1">
    <citation type="journal article" date="2014" name="Int. J. Syst. Evol. Microbiol.">
        <title>Complete genome sequence of Corynebacterium casei LMG S-19264T (=DSM 44701T), isolated from a smear-ripened cheese.</title>
        <authorList>
            <consortium name="US DOE Joint Genome Institute (JGI-PGF)"/>
            <person name="Walter F."/>
            <person name="Albersmeier A."/>
            <person name="Kalinowski J."/>
            <person name="Ruckert C."/>
        </authorList>
    </citation>
    <scope>NUCLEOTIDE SEQUENCE</scope>
    <source>
        <strain evidence="9">JCM 5069</strain>
    </source>
</reference>
<gene>
    <name evidence="9" type="ORF">GCM10018793_70200</name>
</gene>
<keyword evidence="3" id="KW-0645">Protease</keyword>
<dbReference type="GO" id="GO:0008270">
    <property type="term" value="F:zinc ion binding"/>
    <property type="evidence" value="ECO:0007669"/>
    <property type="project" value="InterPro"/>
</dbReference>
<keyword evidence="5" id="KW-0862">Zinc</keyword>
<dbReference type="PANTHER" id="PTHR11705:SF143">
    <property type="entry name" value="SLL0236 PROTEIN"/>
    <property type="match status" value="1"/>
</dbReference>
<comment type="caution">
    <text evidence="9">The sequence shown here is derived from an EMBL/GenBank/DDBJ whole genome shotgun (WGS) entry which is preliminary data.</text>
</comment>
<dbReference type="AlphaFoldDB" id="A0A919LAK4"/>
<dbReference type="EMBL" id="BNCD01000045">
    <property type="protein sequence ID" value="GHH88884.1"/>
    <property type="molecule type" value="Genomic_DNA"/>
</dbReference>
<protein>
    <submittedName>
        <fullName evidence="9">Peptidase</fullName>
    </submittedName>
</protein>
<dbReference type="GO" id="GO:0004181">
    <property type="term" value="F:metallocarboxypeptidase activity"/>
    <property type="evidence" value="ECO:0007669"/>
    <property type="project" value="InterPro"/>
</dbReference>
<feature type="domain" description="Peptidase M14" evidence="8">
    <location>
        <begin position="65"/>
        <end position="212"/>
    </location>
</feature>
<sequence>MSHPGAASAAPDTPLAQAGHHRPSAGTQGKGPIPTPAEYFGTPIGTDGFLAQWDKMVPYFRLIGARSDRVRYQEIGKTTRGYPYVLLTISSPRNLADLNRLVAVNTRLADPRGLSEAAAKKLAAEGKPFYYVQAGIHSTEVGNSQAAIEWAHRLATERSEYIEKILDNLVILLQPCQNPDGLVLVNDYFAATAGTDYARTYPDLYNKYTGHDDNRDWIMLTQVESRYNVSILNKYRPQVFQDSHGAGANAPRLFTPPYLSPYDPNIDTILVQQTDTVGLAMQRGMTTAGMKGNGWGSEYDYWSASRQYCVYHGSARILTEAASASDLAYPRVGTEPLGQQTTDINFIEPYDSRTWTLRNIIDWVSQAFYSGLETVAYDTYNWLYNSYRVGVKAVTRTSPYAYVIPAGQRDPQAVLDALEIFHLGAVEIHQARAAFTADGTRYPAGSYVISMQQPYAGFAKTLLEVQDYPQLLQYPGGPPQRPYDTTAQTLPMLLGFKADLITKPFSADTEPLSAVRPPAVARPSAPPSTGAFAIGPESYGVFRIVAALQKQDIPTFRVAAEFTDKGRTYPAGTFLVPPSPAAREVLSAQSEKTGIPVTAIGQVPAVAGVQLKPGTRIGLIKPPDNMPSGWLMWTFEQYGVDYSVVAAGDYADLAGRYDAIIMPEGVSKNSIVTGLSPKDYPPDWAWAFGVGTTGWNQLHDFVTGGGTLVAYGSGTATAQSLFGLPITSVLPGGSSSDFYCPGSLLSQKFDTNNPAAWGMPADNPVWFVSDDAYRLTSTSTYPVDVVAEYPDSGDQLRSGWLIGGEHLNGAVNGLSWTIGRGYVVTFGNEIGFRTWNRSEQRMLFNAAYYGPSTKLTADRFRRLGQ</sequence>
<dbReference type="Pfam" id="PF00246">
    <property type="entry name" value="Peptidase_M14"/>
    <property type="match status" value="1"/>
</dbReference>
<feature type="region of interest" description="Disordered" evidence="7">
    <location>
        <begin position="1"/>
        <end position="36"/>
    </location>
</feature>
<evidence type="ECO:0000256" key="4">
    <source>
        <dbReference type="ARBA" id="ARBA00022801"/>
    </source>
</evidence>
<dbReference type="SUPFAM" id="SSF53187">
    <property type="entry name" value="Zn-dependent exopeptidases"/>
    <property type="match status" value="1"/>
</dbReference>